<feature type="domain" description="Aminotransferase class I/classII large" evidence="3">
    <location>
        <begin position="51"/>
        <end position="389"/>
    </location>
</feature>
<dbReference type="GO" id="GO:0016740">
    <property type="term" value="F:transferase activity"/>
    <property type="evidence" value="ECO:0007669"/>
    <property type="project" value="UniProtKB-KW"/>
</dbReference>
<dbReference type="Gene3D" id="3.40.640.10">
    <property type="entry name" value="Type I PLP-dependent aspartate aminotransferase-like (Major domain)"/>
    <property type="match status" value="1"/>
</dbReference>
<reference evidence="4" key="1">
    <citation type="submission" date="2023-06" db="EMBL/GenBank/DDBJ databases">
        <title>Genome-scale phylogeny and comparative genomics of the fungal order Sordariales.</title>
        <authorList>
            <consortium name="Lawrence Berkeley National Laboratory"/>
            <person name="Hensen N."/>
            <person name="Bonometti L."/>
            <person name="Westerberg I."/>
            <person name="Brannstrom I.O."/>
            <person name="Guillou S."/>
            <person name="Cros-Aarteil S."/>
            <person name="Calhoun S."/>
            <person name="Haridas S."/>
            <person name="Kuo A."/>
            <person name="Mondo S."/>
            <person name="Pangilinan J."/>
            <person name="Riley R."/>
            <person name="LaButti K."/>
            <person name="Andreopoulos B."/>
            <person name="Lipzen A."/>
            <person name="Chen C."/>
            <person name="Yanf M."/>
            <person name="Daum C."/>
            <person name="Ng V."/>
            <person name="Clum A."/>
            <person name="Steindorff A."/>
            <person name="Ohm R."/>
            <person name="Martin F."/>
            <person name="Silar P."/>
            <person name="Natvig D."/>
            <person name="Lalanne C."/>
            <person name="Gautier V."/>
            <person name="Ament-velasquez S.L."/>
            <person name="Kruys A."/>
            <person name="Hutchinson M.I."/>
            <person name="Powell A.J."/>
            <person name="Barry K."/>
            <person name="Miller A.N."/>
            <person name="Grigoriev I.V."/>
            <person name="Debuchy R."/>
            <person name="Gladieux P."/>
            <person name="Thoren M.H."/>
            <person name="Johannesson H."/>
        </authorList>
    </citation>
    <scope>NUCLEOTIDE SEQUENCE</scope>
    <source>
        <strain evidence="4">SMH3187-1</strain>
    </source>
</reference>
<sequence length="398" mass="42878">MVKIQPFEVEQWMDRLETTPGVLNIAETCAASVSIDDLMAMSTDKAAPSPLSLSTKMTYGEIKGSTRLRQNVAALFNSSALPETTPLGPDNILITQGAIAANFLLLYTLIGPGDHVICVYPTYQQLYSVPESLGAQVSLWKLKPENNYVPDPADLPGLLQPNTKMIIINNPNNPTGSTTPTPTLSSIVSFARSHSLLLLSDEVYHPLYHSYPAPPPSILAFDYPLAIATGSMSKAFALAGLRIGWIASHNPALLAAASAARDYTTISVSQLDDAVAAYALSPAVLPGLLERNMALARTNLALLDAFVERYAAVVEWVRPTGGTTAFIKFKRKGGEAVDDAKFVMEVLGEVNVLFMPGRACFGKGEDFGGFVRIGYVSETKVLEEGLERLGGFVERRLL</sequence>
<gene>
    <name evidence="4" type="ORF">B0T18DRAFT_477090</name>
</gene>
<protein>
    <submittedName>
        <fullName evidence="4">Pyridoxal phosphate-dependent transferase</fullName>
    </submittedName>
</protein>
<dbReference type="PANTHER" id="PTHR43510:SF1">
    <property type="entry name" value="AMINOTRANSFERASE FUNCTION, HYPOTHETICAL (EUROFUNG)"/>
    <property type="match status" value="1"/>
</dbReference>
<dbReference type="CDD" id="cd00609">
    <property type="entry name" value="AAT_like"/>
    <property type="match status" value="1"/>
</dbReference>
<dbReference type="InterPro" id="IPR015421">
    <property type="entry name" value="PyrdxlP-dep_Trfase_major"/>
</dbReference>
<keyword evidence="2" id="KW-0663">Pyridoxal phosphate</keyword>
<dbReference type="AlphaFoldDB" id="A0AA40F9Y0"/>
<dbReference type="GO" id="GO:0030170">
    <property type="term" value="F:pyridoxal phosphate binding"/>
    <property type="evidence" value="ECO:0007669"/>
    <property type="project" value="InterPro"/>
</dbReference>
<dbReference type="SUPFAM" id="SSF53383">
    <property type="entry name" value="PLP-dependent transferases"/>
    <property type="match status" value="1"/>
</dbReference>
<evidence type="ECO:0000313" key="4">
    <source>
        <dbReference type="EMBL" id="KAK0753806.1"/>
    </source>
</evidence>
<evidence type="ECO:0000256" key="1">
    <source>
        <dbReference type="ARBA" id="ARBA00007441"/>
    </source>
</evidence>
<dbReference type="PROSITE" id="PS00105">
    <property type="entry name" value="AA_TRANSFER_CLASS_1"/>
    <property type="match status" value="1"/>
</dbReference>
<accession>A0AA40F9Y0</accession>
<dbReference type="PANTHER" id="PTHR43510">
    <property type="entry name" value="AMINOTRANSFERASE FUNCTION, HYPOTHETICAL (EUROFUNG)"/>
    <property type="match status" value="1"/>
</dbReference>
<keyword evidence="5" id="KW-1185">Reference proteome</keyword>
<dbReference type="InterPro" id="IPR004838">
    <property type="entry name" value="NHTrfase_class1_PyrdxlP-BS"/>
</dbReference>
<organism evidence="4 5">
    <name type="scientific">Schizothecium vesticola</name>
    <dbReference type="NCBI Taxonomy" id="314040"/>
    <lineage>
        <taxon>Eukaryota</taxon>
        <taxon>Fungi</taxon>
        <taxon>Dikarya</taxon>
        <taxon>Ascomycota</taxon>
        <taxon>Pezizomycotina</taxon>
        <taxon>Sordariomycetes</taxon>
        <taxon>Sordariomycetidae</taxon>
        <taxon>Sordariales</taxon>
        <taxon>Schizotheciaceae</taxon>
        <taxon>Schizothecium</taxon>
    </lineage>
</organism>
<dbReference type="Proteomes" id="UP001172155">
    <property type="component" value="Unassembled WGS sequence"/>
</dbReference>
<proteinExistence type="inferred from homology"/>
<comment type="caution">
    <text evidence="4">The sequence shown here is derived from an EMBL/GenBank/DDBJ whole genome shotgun (WGS) entry which is preliminary data.</text>
</comment>
<evidence type="ECO:0000259" key="3">
    <source>
        <dbReference type="Pfam" id="PF00155"/>
    </source>
</evidence>
<dbReference type="EMBL" id="JAUKUD010000001">
    <property type="protein sequence ID" value="KAK0753806.1"/>
    <property type="molecule type" value="Genomic_DNA"/>
</dbReference>
<comment type="similarity">
    <text evidence="1">Belongs to the class-I pyridoxal-phosphate-dependent aminotransferase family.</text>
</comment>
<evidence type="ECO:0000313" key="5">
    <source>
        <dbReference type="Proteomes" id="UP001172155"/>
    </source>
</evidence>
<dbReference type="InterPro" id="IPR015422">
    <property type="entry name" value="PyrdxlP-dep_Trfase_small"/>
</dbReference>
<dbReference type="Gene3D" id="3.90.1150.10">
    <property type="entry name" value="Aspartate Aminotransferase, domain 1"/>
    <property type="match status" value="1"/>
</dbReference>
<dbReference type="InterPro" id="IPR015424">
    <property type="entry name" value="PyrdxlP-dep_Trfase"/>
</dbReference>
<name>A0AA40F9Y0_9PEZI</name>
<evidence type="ECO:0000256" key="2">
    <source>
        <dbReference type="ARBA" id="ARBA00022898"/>
    </source>
</evidence>
<keyword evidence="4" id="KW-0808">Transferase</keyword>
<dbReference type="InterPro" id="IPR004839">
    <property type="entry name" value="Aminotransferase_I/II_large"/>
</dbReference>
<dbReference type="Pfam" id="PF00155">
    <property type="entry name" value="Aminotran_1_2"/>
    <property type="match status" value="1"/>
</dbReference>